<dbReference type="GO" id="GO:0052689">
    <property type="term" value="F:carboxylic ester hydrolase activity"/>
    <property type="evidence" value="ECO:0007669"/>
    <property type="project" value="UniProtKB-KW"/>
</dbReference>
<evidence type="ECO:0000256" key="2">
    <source>
        <dbReference type="ARBA" id="ARBA00022729"/>
    </source>
</evidence>
<evidence type="ECO:0000313" key="6">
    <source>
        <dbReference type="EMBL" id="KAF2025490.1"/>
    </source>
</evidence>
<proteinExistence type="inferred from homology"/>
<keyword evidence="2" id="KW-0732">Signal</keyword>
<dbReference type="InterPro" id="IPR011118">
    <property type="entry name" value="Tannase/feruloyl_esterase"/>
</dbReference>
<dbReference type="OrthoDB" id="3039123at2759"/>
<protein>
    <recommendedName>
        <fullName evidence="5">Carboxylic ester hydrolase</fullName>
        <ecNumber evidence="5">3.1.1.-</ecNumber>
    </recommendedName>
</protein>
<evidence type="ECO:0000256" key="5">
    <source>
        <dbReference type="RuleBase" id="RU361238"/>
    </source>
</evidence>
<reference evidence="6" key="1">
    <citation type="journal article" date="2020" name="Stud. Mycol.">
        <title>101 Dothideomycetes genomes: a test case for predicting lifestyles and emergence of pathogens.</title>
        <authorList>
            <person name="Haridas S."/>
            <person name="Albert R."/>
            <person name="Binder M."/>
            <person name="Bloem J."/>
            <person name="Labutti K."/>
            <person name="Salamov A."/>
            <person name="Andreopoulos B."/>
            <person name="Baker S."/>
            <person name="Barry K."/>
            <person name="Bills G."/>
            <person name="Bluhm B."/>
            <person name="Cannon C."/>
            <person name="Castanera R."/>
            <person name="Culley D."/>
            <person name="Daum C."/>
            <person name="Ezra D."/>
            <person name="Gonzalez J."/>
            <person name="Henrissat B."/>
            <person name="Kuo A."/>
            <person name="Liang C."/>
            <person name="Lipzen A."/>
            <person name="Lutzoni F."/>
            <person name="Magnuson J."/>
            <person name="Mondo S."/>
            <person name="Nolan M."/>
            <person name="Ohm R."/>
            <person name="Pangilinan J."/>
            <person name="Park H.-J."/>
            <person name="Ramirez L."/>
            <person name="Alfaro M."/>
            <person name="Sun H."/>
            <person name="Tritt A."/>
            <person name="Yoshinaga Y."/>
            <person name="Zwiers L.-H."/>
            <person name="Turgeon B."/>
            <person name="Goodwin S."/>
            <person name="Spatafora J."/>
            <person name="Crous P."/>
            <person name="Grigoriev I."/>
        </authorList>
    </citation>
    <scope>NUCLEOTIDE SEQUENCE</scope>
    <source>
        <strain evidence="6">CBS 110217</strain>
    </source>
</reference>
<keyword evidence="7" id="KW-1185">Reference proteome</keyword>
<comment type="similarity">
    <text evidence="5">Belongs to the tannase family.</text>
</comment>
<sequence>MRLSSRAAAASLATAANAASLADICTTANVQGALPANETLLGISLLPSTVSATAVYYASLGGGMNAGASTGSSTTYNYCNVTLSFTHTGKGNVVPIKLAFPEPSTFKNRWYTTGGGGVSLTSDATGGYDAFNYSYDEKSATGSIKWDATYAFANVALGELTTTGKPITQVQRWGTEYDSTVVGAPAFRLAQQQVLHVYPATIESAMDCYPEPCALDKFVNATIAACDPLDGRTNGVISRTTFCKLKFNLSSLIGEPYYCAAETSSSLGFGFSKRQMGDAQAVYDGLHSSDGKRAYLSWQIGSDLGDADTTYNNNTCAWELNIPSTGGVYVTRFVQLPDIDKLSDLNNVTYDTLVELDEHWQSVRSIIYPNETEEAALEALSDCPGPYPQDNMATIIDWVENGIKPSRLNATISSGDYSGKVQQLCQWPSRPLWFGNSSSFDCVTNEASIENWTYTFDAFKVPIY</sequence>
<keyword evidence="4" id="KW-1015">Disulfide bond</keyword>
<dbReference type="EMBL" id="ML978264">
    <property type="protein sequence ID" value="KAF2025490.1"/>
    <property type="molecule type" value="Genomic_DNA"/>
</dbReference>
<dbReference type="Pfam" id="PF07519">
    <property type="entry name" value="Tannase"/>
    <property type="match status" value="2"/>
</dbReference>
<dbReference type="AlphaFoldDB" id="A0A9P4H1N2"/>
<dbReference type="PANTHER" id="PTHR33938">
    <property type="entry name" value="FERULOYL ESTERASE B-RELATED"/>
    <property type="match status" value="1"/>
</dbReference>
<keyword evidence="3 5" id="KW-0378">Hydrolase</keyword>
<evidence type="ECO:0000256" key="1">
    <source>
        <dbReference type="ARBA" id="ARBA00022487"/>
    </source>
</evidence>
<organism evidence="6 7">
    <name type="scientific">Setomelanomma holmii</name>
    <dbReference type="NCBI Taxonomy" id="210430"/>
    <lineage>
        <taxon>Eukaryota</taxon>
        <taxon>Fungi</taxon>
        <taxon>Dikarya</taxon>
        <taxon>Ascomycota</taxon>
        <taxon>Pezizomycotina</taxon>
        <taxon>Dothideomycetes</taxon>
        <taxon>Pleosporomycetidae</taxon>
        <taxon>Pleosporales</taxon>
        <taxon>Pleosporineae</taxon>
        <taxon>Phaeosphaeriaceae</taxon>
        <taxon>Setomelanomma</taxon>
    </lineage>
</organism>
<evidence type="ECO:0000256" key="3">
    <source>
        <dbReference type="ARBA" id="ARBA00022801"/>
    </source>
</evidence>
<name>A0A9P4H1N2_9PLEO</name>
<comment type="caution">
    <text evidence="6">The sequence shown here is derived from an EMBL/GenBank/DDBJ whole genome shotgun (WGS) entry which is preliminary data.</text>
</comment>
<accession>A0A9P4H1N2</accession>
<keyword evidence="1" id="KW-0719">Serine esterase</keyword>
<gene>
    <name evidence="6" type="ORF">EK21DRAFT_103889</name>
</gene>
<evidence type="ECO:0000256" key="4">
    <source>
        <dbReference type="ARBA" id="ARBA00023157"/>
    </source>
</evidence>
<dbReference type="Proteomes" id="UP000799777">
    <property type="component" value="Unassembled WGS sequence"/>
</dbReference>
<dbReference type="EC" id="3.1.1.-" evidence="5"/>
<evidence type="ECO:0000313" key="7">
    <source>
        <dbReference type="Proteomes" id="UP000799777"/>
    </source>
</evidence>
<dbReference type="PANTHER" id="PTHR33938:SF7">
    <property type="entry name" value="CARBOXYLIC ESTER HYDROLASE"/>
    <property type="match status" value="1"/>
</dbReference>